<dbReference type="AlphaFoldDB" id="O24394"/>
<evidence type="ECO:0000256" key="1">
    <source>
        <dbReference type="SAM" id="MobiDB-lite"/>
    </source>
</evidence>
<proteinExistence type="evidence at transcript level"/>
<feature type="non-terminal residue" evidence="2">
    <location>
        <position position="97"/>
    </location>
</feature>
<reference evidence="2" key="1">
    <citation type="journal article" date="1997" name="Plant Mol. Biol.">
        <title>cDNA structure and expression patterns of a low-temperature-specific wheat gene tacr7.</title>
        <authorList>
            <person name="Gana J.A."/>
            <person name="Sutton F."/>
            <person name="Kenefick D.G."/>
        </authorList>
    </citation>
    <scope>NUCLEOTIDE SEQUENCE</scope>
</reference>
<sequence length="97" mass="11078">NYLYILSIRISQSMPVHGKESRRRAPPTGGARVLRREGAEPEGSGTSNGTRCRCWWCCRRVQSTRAARPAACRNRYRYQHHYRPAGGASWDPCSRPM</sequence>
<feature type="region of interest" description="Disordered" evidence="1">
    <location>
        <begin position="14"/>
        <end position="51"/>
    </location>
</feature>
<evidence type="ECO:0000313" key="2">
    <source>
        <dbReference type="EMBL" id="AAC37511.2"/>
    </source>
</evidence>
<feature type="non-terminal residue" evidence="2">
    <location>
        <position position="1"/>
    </location>
</feature>
<accession>O24394</accession>
<protein>
    <submittedName>
        <fullName evidence="2">PTACR7</fullName>
    </submittedName>
</protein>
<dbReference type="EMBL" id="L28093">
    <property type="protein sequence ID" value="AAC37511.2"/>
    <property type="molecule type" value="mRNA"/>
</dbReference>
<organism evidence="2">
    <name type="scientific">Triticum aestivum</name>
    <name type="common">Wheat</name>
    <dbReference type="NCBI Taxonomy" id="4565"/>
    <lineage>
        <taxon>Eukaryota</taxon>
        <taxon>Viridiplantae</taxon>
        <taxon>Streptophyta</taxon>
        <taxon>Embryophyta</taxon>
        <taxon>Tracheophyta</taxon>
        <taxon>Spermatophyta</taxon>
        <taxon>Magnoliopsida</taxon>
        <taxon>Liliopsida</taxon>
        <taxon>Poales</taxon>
        <taxon>Poaceae</taxon>
        <taxon>BOP clade</taxon>
        <taxon>Pooideae</taxon>
        <taxon>Triticodae</taxon>
        <taxon>Triticeae</taxon>
        <taxon>Triticinae</taxon>
        <taxon>Triticum</taxon>
    </lineage>
</organism>
<gene>
    <name evidence="2" type="primary">tacr7</name>
</gene>
<dbReference type="PIR" id="T06472">
    <property type="entry name" value="T06472"/>
</dbReference>
<name>O24394_WHEAT</name>